<dbReference type="InterPro" id="IPR056977">
    <property type="entry name" value="FnI_RECK"/>
</dbReference>
<sequence length="1150" mass="127788">MYCLQFCITLNAIVLLTLHLSAQAVHANGNDNSYVGSAPAATDVDKYTAAQALPILAHETLSHLPQNSADADANADAVLMDTLEKILWQQLVLNKQQQQQYKIPQQQHSRQQQQRVRRQQQEQHQRQHRRRQRQNNKKSRNSSDDLSAADGYSVETTDDIVMQFTANTAEESNDDDDASSAATSLDADDDNQDDKVPYDIYTCCSEVFGSCRTSCENLSLVQLASSDNANGRSLRLELKKYCPSMQTSFWSCMNRTLEAVARGAEWSGRRCCTLGLSPRCRNACATSESTTQPQLISACRKSDEQHMFACFEHQETGDRCCSTARTSECLQACRDVFETQKTYKRNNHHRLHELCHEKRDAEVLQCINNITGMTPVTNSHKYLPCCEFSNVDSCRSACRSVLNSTESIDIIIGELEVSGCGIPLPHIPLWQCFLTAERKIFVPATKSTNELSQINQIGIDSAKLHCCEKAKFLKCRRLCMQTYSNDWTATRAFFEDSCLLDRNELKLRQCIDEVDEPCELGCDGLSFCTNFNNRPTELFRSCNAEADLAARSDLKMWQQNGSVILDGLELPIKNMTRCAPEQWKAIACALQIKPCTRDRHYNHICREDCYEILSECLDWTRMRLALNADSVCARLSPSEDVSCVSLRPYREESDVPKETGGYHGLTAPCKGHPCNASGACIARRNESNTFECVPGCRLGEASNYLVPFGAYVRIPVWQAEKPSSKIVGDAATGAFKVCRCGAQGRVEHCQPLPSFTYAKCLLPGGRSYEHGESFYLECNLCSCFAGEITCTKKQCRLASYLDPSYTSLPCNCPTHFVPVCGSNGNTYQSACIAKCLGMQDNELQYGACATLNPCREGAYSCPADHQCLEQRKICLSSMHRPCLQYQCVNLTAGCTSAEPRPVCDKQRRTHASACDLLAAHATLAHWGACFRSCSMQGPVCGINGVTYTHECAAWADYIIIDYRGRCRQVGLLVADMGPRCNSVRCPRLPSPYCRRVVPPGACCAICAGAFRIVYSRKQIDRALYAVRAQNKDLLTLHSVLQALDALVQFSECQLTGFLTMEVGIFVALVPRATTPMRMQVEACAREAERISLMIESQSHEITTNLVLSGLIVSHLVEQSADGGAGRLLLMPSLAIIAALTVWTLQSRRVL</sequence>
<dbReference type="PANTHER" id="PTHR13487">
    <property type="entry name" value="SERINE PROTEASE INHIBITOR"/>
    <property type="match status" value="1"/>
</dbReference>
<evidence type="ECO:0000256" key="1">
    <source>
        <dbReference type="ARBA" id="ARBA00004609"/>
    </source>
</evidence>
<dbReference type="Pfam" id="PF22961">
    <property type="entry name" value="RECK-like_N"/>
    <property type="match status" value="1"/>
</dbReference>
<dbReference type="SUPFAM" id="SSF100895">
    <property type="entry name" value="Kazal-type serine protease inhibitors"/>
    <property type="match status" value="2"/>
</dbReference>
<feature type="compositionally biased region" description="Basic residues" evidence="15">
    <location>
        <begin position="126"/>
        <end position="140"/>
    </location>
</feature>
<evidence type="ECO:0000256" key="14">
    <source>
        <dbReference type="ARBA" id="ARBA00073829"/>
    </source>
</evidence>
<evidence type="ECO:0000256" key="9">
    <source>
        <dbReference type="ARBA" id="ARBA00023136"/>
    </source>
</evidence>
<reference evidence="18" key="2">
    <citation type="journal article" date="2015" name="Gigascience">
        <title>Reconstructing a comprehensive transcriptome assembly of a white-pupal translocated strain of the pest fruit fly Bactrocera cucurbitae.</title>
        <authorList>
            <person name="Sim S.B."/>
            <person name="Calla B."/>
            <person name="Hall B."/>
            <person name="DeRego T."/>
            <person name="Geib S.M."/>
        </authorList>
    </citation>
    <scope>NUCLEOTIDE SEQUENCE</scope>
</reference>
<dbReference type="GO" id="GO:0030198">
    <property type="term" value="P:extracellular matrix organization"/>
    <property type="evidence" value="ECO:0007669"/>
    <property type="project" value="TreeGrafter"/>
</dbReference>
<keyword evidence="10" id="KW-1015">Disulfide bond</keyword>
<evidence type="ECO:0000256" key="2">
    <source>
        <dbReference type="ARBA" id="ARBA00022475"/>
    </source>
</evidence>
<feature type="domain" description="Kazal-like" evidence="17">
    <location>
        <begin position="804"/>
        <end position="850"/>
    </location>
</feature>
<feature type="region of interest" description="Disordered" evidence="15">
    <location>
        <begin position="102"/>
        <end position="152"/>
    </location>
</feature>
<dbReference type="RefSeq" id="XP_011178530.2">
    <property type="nucleotide sequence ID" value="XM_011180228.3"/>
</dbReference>
<gene>
    <name evidence="18" type="primary">Reck_0</name>
    <name evidence="19" type="synonym">Reck_1</name>
    <name evidence="19" type="ORF">g.5260</name>
    <name evidence="18" type="ORF">g.5266</name>
</gene>
<evidence type="ECO:0000256" key="15">
    <source>
        <dbReference type="SAM" id="MobiDB-lite"/>
    </source>
</evidence>
<keyword evidence="7" id="KW-0677">Repeat</keyword>
<evidence type="ECO:0000256" key="10">
    <source>
        <dbReference type="ARBA" id="ARBA00023157"/>
    </source>
</evidence>
<dbReference type="InterPro" id="IPR055110">
    <property type="entry name" value="RECK-like_N"/>
</dbReference>
<dbReference type="Pfam" id="PF23298">
    <property type="entry name" value="FZ_RECK"/>
    <property type="match status" value="1"/>
</dbReference>
<evidence type="ECO:0000256" key="3">
    <source>
        <dbReference type="ARBA" id="ARBA00022622"/>
    </source>
</evidence>
<dbReference type="GO" id="GO:0016055">
    <property type="term" value="P:Wnt signaling pathway"/>
    <property type="evidence" value="ECO:0007669"/>
    <property type="project" value="UniProtKB-KW"/>
</dbReference>
<dbReference type="GO" id="GO:0098552">
    <property type="term" value="C:side of membrane"/>
    <property type="evidence" value="ECO:0007669"/>
    <property type="project" value="UniProtKB-KW"/>
</dbReference>
<keyword evidence="4" id="KW-0879">Wnt signaling pathway</keyword>
<dbReference type="SUPFAM" id="SSF57603">
    <property type="entry name" value="FnI-like domain"/>
    <property type="match status" value="1"/>
</dbReference>
<keyword evidence="3" id="KW-0336">GPI-anchor</keyword>
<dbReference type="PANTHER" id="PTHR13487:SF3">
    <property type="entry name" value="REVERSION-INDUCING CYSTEINE-RICH PROTEIN WITH KAZAL MOTIFS"/>
    <property type="match status" value="1"/>
</dbReference>
<dbReference type="Pfam" id="PF23332">
    <property type="entry name" value="CC4_RECK"/>
    <property type="match status" value="2"/>
</dbReference>
<dbReference type="Pfam" id="PF07648">
    <property type="entry name" value="Kazal_2"/>
    <property type="match status" value="3"/>
</dbReference>
<organism evidence="18">
    <name type="scientific">Zeugodacus cucurbitae</name>
    <name type="common">Melon fruit fly</name>
    <name type="synonym">Bactrocera cucurbitae</name>
    <dbReference type="NCBI Taxonomy" id="28588"/>
    <lineage>
        <taxon>Eukaryota</taxon>
        <taxon>Metazoa</taxon>
        <taxon>Ecdysozoa</taxon>
        <taxon>Arthropoda</taxon>
        <taxon>Hexapoda</taxon>
        <taxon>Insecta</taxon>
        <taxon>Pterygota</taxon>
        <taxon>Neoptera</taxon>
        <taxon>Endopterygota</taxon>
        <taxon>Diptera</taxon>
        <taxon>Brachycera</taxon>
        <taxon>Muscomorpha</taxon>
        <taxon>Tephritoidea</taxon>
        <taxon>Tephritidae</taxon>
        <taxon>Zeugodacus</taxon>
        <taxon>Zeugodacus</taxon>
    </lineage>
</organism>
<dbReference type="InterPro" id="IPR036058">
    <property type="entry name" value="Kazal_dom_sf"/>
</dbReference>
<keyword evidence="8" id="KW-0722">Serine protease inhibitor</keyword>
<name>A0A0A1WLB1_ZEUCU</name>
<keyword evidence="6 16" id="KW-0732">Signal</keyword>
<feature type="compositionally biased region" description="Low complexity" evidence="15">
    <location>
        <begin position="102"/>
        <end position="114"/>
    </location>
</feature>
<evidence type="ECO:0000256" key="13">
    <source>
        <dbReference type="ARBA" id="ARBA00061636"/>
    </source>
</evidence>
<dbReference type="InterPro" id="IPR056976">
    <property type="entry name" value="EGF1_RECK"/>
</dbReference>
<evidence type="ECO:0000256" key="6">
    <source>
        <dbReference type="ARBA" id="ARBA00022729"/>
    </source>
</evidence>
<dbReference type="CTD" id="8434"/>
<evidence type="ECO:0000313" key="19">
    <source>
        <dbReference type="EMBL" id="JAD13194.1"/>
    </source>
</evidence>
<dbReference type="GO" id="GO:0008191">
    <property type="term" value="F:metalloendopeptidase inhibitor activity"/>
    <property type="evidence" value="ECO:0007669"/>
    <property type="project" value="InterPro"/>
</dbReference>
<dbReference type="InterPro" id="IPR002350">
    <property type="entry name" value="Kazal_dom"/>
</dbReference>
<feature type="chain" id="PRO_5011029300" description="Reversion-inducing cysteine-rich protein with Kazal motifs" evidence="16">
    <location>
        <begin position="28"/>
        <end position="1150"/>
    </location>
</feature>
<evidence type="ECO:0000256" key="11">
    <source>
        <dbReference type="ARBA" id="ARBA00023180"/>
    </source>
</evidence>
<dbReference type="FunFam" id="3.30.60.30:FF:000011">
    <property type="entry name" value="reversion-inducing cysteine-rich protein with Kazal motifs isoform X1"/>
    <property type="match status" value="1"/>
</dbReference>
<dbReference type="GO" id="GO:0005886">
    <property type="term" value="C:plasma membrane"/>
    <property type="evidence" value="ECO:0007669"/>
    <property type="project" value="UniProtKB-SubCell"/>
</dbReference>
<reference evidence="18" key="1">
    <citation type="submission" date="2014-11" db="EMBL/GenBank/DDBJ databases">
        <authorList>
            <person name="Geib S."/>
        </authorList>
    </citation>
    <scope>NUCLEOTIDE SEQUENCE</scope>
</reference>
<dbReference type="GeneID" id="105209674"/>
<comment type="subcellular location">
    <subcellularLocation>
        <location evidence="1">Cell membrane</location>
        <topology evidence="1">Lipid-anchor</topology>
        <topology evidence="1">GPI-anchor</topology>
    </subcellularLocation>
</comment>
<dbReference type="Pfam" id="PF25027">
    <property type="entry name" value="EGF1_RECK"/>
    <property type="match status" value="1"/>
</dbReference>
<dbReference type="PROSITE" id="PS00282">
    <property type="entry name" value="KAZAL_1"/>
    <property type="match status" value="1"/>
</dbReference>
<protein>
    <recommendedName>
        <fullName evidence="14">Reversion-inducing cysteine-rich protein with Kazal motifs</fullName>
    </recommendedName>
</protein>
<evidence type="ECO:0000256" key="16">
    <source>
        <dbReference type="SAM" id="SignalP"/>
    </source>
</evidence>
<keyword evidence="9" id="KW-0472">Membrane</keyword>
<evidence type="ECO:0000313" key="18">
    <source>
        <dbReference type="EMBL" id="JAC99656.1"/>
    </source>
</evidence>
<dbReference type="RefSeq" id="XP_054085959.1">
    <property type="nucleotide sequence ID" value="XM_054229984.1"/>
</dbReference>
<dbReference type="Pfam" id="PF25028">
    <property type="entry name" value="FnI_RECK"/>
    <property type="match status" value="1"/>
</dbReference>
<evidence type="ECO:0000256" key="7">
    <source>
        <dbReference type="ARBA" id="ARBA00022737"/>
    </source>
</evidence>
<dbReference type="EMBL" id="GBXI01014635">
    <property type="protein sequence ID" value="JAC99656.1"/>
    <property type="molecule type" value="Transcribed_RNA"/>
</dbReference>
<comment type="similarity">
    <text evidence="13">Belongs to the RECK family.</text>
</comment>
<keyword evidence="12" id="KW-0449">Lipoprotein</keyword>
<dbReference type="OrthoDB" id="5956770at2759"/>
<accession>A0A0A1WLB1</accession>
<evidence type="ECO:0000256" key="12">
    <source>
        <dbReference type="ARBA" id="ARBA00023288"/>
    </source>
</evidence>
<dbReference type="Gene3D" id="3.30.60.30">
    <property type="match status" value="2"/>
</dbReference>
<dbReference type="SMART" id="SM00280">
    <property type="entry name" value="KAZAL"/>
    <property type="match status" value="3"/>
</dbReference>
<dbReference type="GO" id="GO:0004867">
    <property type="term" value="F:serine-type endopeptidase inhibitor activity"/>
    <property type="evidence" value="ECO:0007669"/>
    <property type="project" value="UniProtKB-KW"/>
</dbReference>
<evidence type="ECO:0000256" key="8">
    <source>
        <dbReference type="ARBA" id="ARBA00022900"/>
    </source>
</evidence>
<keyword evidence="5" id="KW-0646">Protease inhibitor</keyword>
<keyword evidence="2" id="KW-1003">Cell membrane</keyword>
<dbReference type="EMBL" id="GBXI01001098">
    <property type="protein sequence ID" value="JAD13194.1"/>
    <property type="molecule type" value="Transcribed_RNA"/>
</dbReference>
<dbReference type="RefSeq" id="XP_011178538.2">
    <property type="nucleotide sequence ID" value="XM_011180236.3"/>
</dbReference>
<dbReference type="InterPro" id="IPR056978">
    <property type="entry name" value="CC4_RECK"/>
</dbReference>
<keyword evidence="11" id="KW-0325">Glycoprotein</keyword>
<evidence type="ECO:0000256" key="4">
    <source>
        <dbReference type="ARBA" id="ARBA00022687"/>
    </source>
</evidence>
<evidence type="ECO:0000259" key="17">
    <source>
        <dbReference type="PROSITE" id="PS51465"/>
    </source>
</evidence>
<feature type="signal peptide" evidence="16">
    <location>
        <begin position="1"/>
        <end position="27"/>
    </location>
</feature>
<proteinExistence type="inferred from homology"/>
<dbReference type="InterPro" id="IPR039016">
    <property type="entry name" value="RECK"/>
</dbReference>
<dbReference type="InterPro" id="IPR056979">
    <property type="entry name" value="FZ_RECK"/>
</dbReference>
<feature type="region of interest" description="Disordered" evidence="15">
    <location>
        <begin position="167"/>
        <end position="191"/>
    </location>
</feature>
<dbReference type="AlphaFoldDB" id="A0A0A1WLB1"/>
<evidence type="ECO:0000256" key="5">
    <source>
        <dbReference type="ARBA" id="ARBA00022690"/>
    </source>
</evidence>
<dbReference type="PROSITE" id="PS51465">
    <property type="entry name" value="KAZAL_2"/>
    <property type="match status" value="1"/>
</dbReference>
<dbReference type="RefSeq" id="XP_011178521.2">
    <property type="nucleotide sequence ID" value="XM_011180219.3"/>
</dbReference>